<organism evidence="2">
    <name type="scientific">bioreactor metagenome</name>
    <dbReference type="NCBI Taxonomy" id="1076179"/>
    <lineage>
        <taxon>unclassified sequences</taxon>
        <taxon>metagenomes</taxon>
        <taxon>ecological metagenomes</taxon>
    </lineage>
</organism>
<comment type="caution">
    <text evidence="2">The sequence shown here is derived from an EMBL/GenBank/DDBJ whole genome shotgun (WGS) entry which is preliminary data.</text>
</comment>
<reference evidence="2" key="1">
    <citation type="submission" date="2019-08" db="EMBL/GenBank/DDBJ databases">
        <authorList>
            <person name="Kucharzyk K."/>
            <person name="Murdoch R.W."/>
            <person name="Higgins S."/>
            <person name="Loffler F."/>
        </authorList>
    </citation>
    <scope>NUCLEOTIDE SEQUENCE</scope>
</reference>
<name>A0A645DBR3_9ZZZZ</name>
<dbReference type="PANTHER" id="PTHR38431">
    <property type="entry name" value="BLL2305 PROTEIN"/>
    <property type="match status" value="1"/>
</dbReference>
<sequence length="89" mass="9958">MSVAKTIQNDDADCAIGIYSVSKAFDLDFIPVCEHEYGILVKTKDLQVNSIKKMLDVINSNTFKQKINSLGGYDLSQCGEVLKYEKSYN</sequence>
<feature type="domain" description="PBP" evidence="1">
    <location>
        <begin position="1"/>
        <end position="58"/>
    </location>
</feature>
<protein>
    <recommendedName>
        <fullName evidence="1">PBP domain-containing protein</fullName>
    </recommendedName>
</protein>
<dbReference type="Pfam" id="PF12727">
    <property type="entry name" value="PBP_like"/>
    <property type="match status" value="1"/>
</dbReference>
<dbReference type="InterPro" id="IPR024370">
    <property type="entry name" value="PBP_domain"/>
</dbReference>
<evidence type="ECO:0000313" key="2">
    <source>
        <dbReference type="EMBL" id="MPM86886.1"/>
    </source>
</evidence>
<dbReference type="EMBL" id="VSSQ01034821">
    <property type="protein sequence ID" value="MPM86886.1"/>
    <property type="molecule type" value="Genomic_DNA"/>
</dbReference>
<dbReference type="PANTHER" id="PTHR38431:SF1">
    <property type="entry name" value="BLL2305 PROTEIN"/>
    <property type="match status" value="1"/>
</dbReference>
<evidence type="ECO:0000259" key="1">
    <source>
        <dbReference type="Pfam" id="PF12727"/>
    </source>
</evidence>
<gene>
    <name evidence="2" type="ORF">SDC9_133979</name>
</gene>
<proteinExistence type="predicted"/>
<accession>A0A645DBR3</accession>
<dbReference type="AlphaFoldDB" id="A0A645DBR3"/>